<accession>A0A8H3L8P1</accession>
<dbReference type="AlphaFoldDB" id="A0A8H3L8P1"/>
<evidence type="ECO:0000313" key="2">
    <source>
        <dbReference type="Proteomes" id="UP000615446"/>
    </source>
</evidence>
<dbReference type="EMBL" id="BLAL01000074">
    <property type="protein sequence ID" value="GES83888.1"/>
    <property type="molecule type" value="Genomic_DNA"/>
</dbReference>
<protein>
    <submittedName>
        <fullName evidence="1">Uncharacterized protein</fullName>
    </submittedName>
</protein>
<organism evidence="1 2">
    <name type="scientific">Rhizophagus clarus</name>
    <dbReference type="NCBI Taxonomy" id="94130"/>
    <lineage>
        <taxon>Eukaryota</taxon>
        <taxon>Fungi</taxon>
        <taxon>Fungi incertae sedis</taxon>
        <taxon>Mucoromycota</taxon>
        <taxon>Glomeromycotina</taxon>
        <taxon>Glomeromycetes</taxon>
        <taxon>Glomerales</taxon>
        <taxon>Glomeraceae</taxon>
        <taxon>Rhizophagus</taxon>
    </lineage>
</organism>
<evidence type="ECO:0000313" key="1">
    <source>
        <dbReference type="EMBL" id="GES83888.1"/>
    </source>
</evidence>
<proteinExistence type="predicted"/>
<dbReference type="Proteomes" id="UP000615446">
    <property type="component" value="Unassembled WGS sequence"/>
</dbReference>
<reference evidence="1" key="1">
    <citation type="submission" date="2019-10" db="EMBL/GenBank/DDBJ databases">
        <title>Conservation and host-specific expression of non-tandemly repeated heterogenous ribosome RNA gene in arbuscular mycorrhizal fungi.</title>
        <authorList>
            <person name="Maeda T."/>
            <person name="Kobayashi Y."/>
            <person name="Nakagawa T."/>
            <person name="Ezawa T."/>
            <person name="Yamaguchi K."/>
            <person name="Bino T."/>
            <person name="Nishimoto Y."/>
            <person name="Shigenobu S."/>
            <person name="Kawaguchi M."/>
        </authorList>
    </citation>
    <scope>NUCLEOTIDE SEQUENCE</scope>
    <source>
        <strain evidence="1">HR1</strain>
    </source>
</reference>
<name>A0A8H3L8P1_9GLOM</name>
<comment type="caution">
    <text evidence="1">The sequence shown here is derived from an EMBL/GenBank/DDBJ whole genome shotgun (WGS) entry which is preliminary data.</text>
</comment>
<gene>
    <name evidence="1" type="ORF">RCL2_001103700</name>
</gene>
<sequence>MCSSSHELSYILGILLKKIIVKLWWSRVEYKQTVFSSPFRYGKKPLKVVDFLEYGFQFRFYNKLQDLEVIGIHK</sequence>